<feature type="region of interest" description="Disordered" evidence="1">
    <location>
        <begin position="1"/>
        <end position="20"/>
    </location>
</feature>
<keyword evidence="4" id="KW-1185">Reference proteome</keyword>
<dbReference type="SUPFAM" id="SSF50800">
    <property type="entry name" value="PK beta-barrel domain-like"/>
    <property type="match status" value="1"/>
</dbReference>
<evidence type="ECO:0000256" key="1">
    <source>
        <dbReference type="SAM" id="MobiDB-lite"/>
    </source>
</evidence>
<reference evidence="3 4" key="1">
    <citation type="submission" date="2019-07" db="EMBL/GenBank/DDBJ databases">
        <title>Whole genome shotgun sequence of Cellulomonas soli NBRC 109434.</title>
        <authorList>
            <person name="Hosoyama A."/>
            <person name="Uohara A."/>
            <person name="Ohji S."/>
            <person name="Ichikawa N."/>
        </authorList>
    </citation>
    <scope>NUCLEOTIDE SEQUENCE [LARGE SCALE GENOMIC DNA]</scope>
    <source>
        <strain evidence="3 4">NBRC 109434</strain>
    </source>
</reference>
<dbReference type="InterPro" id="IPR005302">
    <property type="entry name" value="MoCF_Sase_C"/>
</dbReference>
<dbReference type="Pfam" id="PF03473">
    <property type="entry name" value="MOSC"/>
    <property type="match status" value="1"/>
</dbReference>
<evidence type="ECO:0000259" key="2">
    <source>
        <dbReference type="PROSITE" id="PS51340"/>
    </source>
</evidence>
<accession>A0A512P9J9</accession>
<dbReference type="GO" id="GO:0003824">
    <property type="term" value="F:catalytic activity"/>
    <property type="evidence" value="ECO:0007669"/>
    <property type="project" value="InterPro"/>
</dbReference>
<dbReference type="InterPro" id="IPR005303">
    <property type="entry name" value="MOCOS_middle"/>
</dbReference>
<name>A0A512P9J9_9CELL</name>
<gene>
    <name evidence="3" type="ORF">CSO01_05940</name>
</gene>
<proteinExistence type="predicted"/>
<sequence length="293" mass="30611">MLRSGVVTSSSTDPQDAAAPHVASLAVHPVKSLRGVAVTSAELRPEGLVGDRRWMVVDESGATLTARRVPHMLTVRATPTTDGGLVLSRAGAPSLAVRVPDPARGAVGVTMTGVGTAVPGPAQAHAWLSEALGRPVRLVHQGAPTRPVRPEDGGRAGEVVTFADAAPLLVATRASLARLDAWIAEGAAHRGEPAPSALPMERFRPNLVVGGDLEPFAEDGWSRLRVGGVELRFAEHCDRCVLTTTEPGTGARGPEPIRTLAVHRKRDGKTWFGVRMIPVTTGRLTVGDPVAVG</sequence>
<feature type="compositionally biased region" description="Polar residues" evidence="1">
    <location>
        <begin position="1"/>
        <end position="14"/>
    </location>
</feature>
<dbReference type="GO" id="GO:0030151">
    <property type="term" value="F:molybdenum ion binding"/>
    <property type="evidence" value="ECO:0007669"/>
    <property type="project" value="InterPro"/>
</dbReference>
<organism evidence="3 4">
    <name type="scientific">Cellulomonas soli</name>
    <dbReference type="NCBI Taxonomy" id="931535"/>
    <lineage>
        <taxon>Bacteria</taxon>
        <taxon>Bacillati</taxon>
        <taxon>Actinomycetota</taxon>
        <taxon>Actinomycetes</taxon>
        <taxon>Micrococcales</taxon>
        <taxon>Cellulomonadaceae</taxon>
        <taxon>Cellulomonas</taxon>
    </lineage>
</organism>
<dbReference type="PANTHER" id="PTHR14237:SF19">
    <property type="entry name" value="MITOCHONDRIAL AMIDOXIME REDUCING COMPONENT 1"/>
    <property type="match status" value="1"/>
</dbReference>
<evidence type="ECO:0000313" key="3">
    <source>
        <dbReference type="EMBL" id="GEP67879.1"/>
    </source>
</evidence>
<dbReference type="Proteomes" id="UP000321798">
    <property type="component" value="Unassembled WGS sequence"/>
</dbReference>
<dbReference type="InterPro" id="IPR011037">
    <property type="entry name" value="Pyrv_Knase-like_insert_dom_sf"/>
</dbReference>
<dbReference type="EMBL" id="BKAL01000002">
    <property type="protein sequence ID" value="GEP67879.1"/>
    <property type="molecule type" value="Genomic_DNA"/>
</dbReference>
<dbReference type="PANTHER" id="PTHR14237">
    <property type="entry name" value="MOLYBDOPTERIN COFACTOR SULFURASE MOSC"/>
    <property type="match status" value="1"/>
</dbReference>
<dbReference type="GO" id="GO:0030170">
    <property type="term" value="F:pyridoxal phosphate binding"/>
    <property type="evidence" value="ECO:0007669"/>
    <property type="project" value="InterPro"/>
</dbReference>
<comment type="caution">
    <text evidence="3">The sequence shown here is derived from an EMBL/GenBank/DDBJ whole genome shotgun (WGS) entry which is preliminary data.</text>
</comment>
<dbReference type="SUPFAM" id="SSF141673">
    <property type="entry name" value="MOSC N-terminal domain-like"/>
    <property type="match status" value="1"/>
</dbReference>
<dbReference type="Pfam" id="PF03476">
    <property type="entry name" value="MOSC_N"/>
    <property type="match status" value="1"/>
</dbReference>
<protein>
    <submittedName>
        <fullName evidence="3">Molybdenum cofactor biosysynthesis protein</fullName>
    </submittedName>
</protein>
<dbReference type="PROSITE" id="PS51340">
    <property type="entry name" value="MOSC"/>
    <property type="match status" value="1"/>
</dbReference>
<feature type="domain" description="MOSC" evidence="2">
    <location>
        <begin position="136"/>
        <end position="293"/>
    </location>
</feature>
<dbReference type="AlphaFoldDB" id="A0A512P9J9"/>
<evidence type="ECO:0000313" key="4">
    <source>
        <dbReference type="Proteomes" id="UP000321798"/>
    </source>
</evidence>